<gene>
    <name evidence="9" type="ORF">CFBP1159_21970</name>
</gene>
<feature type="domain" description="MacB-like periplasmic core" evidence="8">
    <location>
        <begin position="20"/>
        <end position="238"/>
    </location>
</feature>
<evidence type="ECO:0000256" key="2">
    <source>
        <dbReference type="ARBA" id="ARBA00022475"/>
    </source>
</evidence>
<dbReference type="AlphaFoldDB" id="A0A2S7C281"/>
<dbReference type="GO" id="GO:0022857">
    <property type="term" value="F:transmembrane transporter activity"/>
    <property type="evidence" value="ECO:0007669"/>
    <property type="project" value="TreeGrafter"/>
</dbReference>
<dbReference type="RefSeq" id="WP_104613718.1">
    <property type="nucleotide sequence ID" value="NZ_CP166095.2"/>
</dbReference>
<dbReference type="GO" id="GO:0005886">
    <property type="term" value="C:plasma membrane"/>
    <property type="evidence" value="ECO:0007669"/>
    <property type="project" value="UniProtKB-SubCell"/>
</dbReference>
<sequence length="805" mass="86131">MKLSDFRIGFRVLLQERVYSAVVVGGLATGLAAFFLLLSYVQYSFSYNSQVPQAERLYVLKHRMNLLDKPQWTELMPLPFADALQKTGLTDGVSSFVEQASSVVVENRAQPLQLMAVDAAFASMFGIVAEQGDVAEALTRPDAVALTRESAVKLFGSAQAMGRTLRVKGATFTVVALLPDPPSNSTVHYDALLAIRNAAWSEEERQSSYNEWGGLGGSIYFRIKPGVEPGQVTTALQQAVDASPLRSSLPAEMVTNLGDRAVMDVRVGRIDQAYFDKDVRHSMGSGDRGDKRMVLGTLAIALLILLLAVVNYVNLATIRTVRRQREIAIRKVLGASAGRITAQFLAESLIVSLLASALGLVLTFLLIDSFSNLVNRPLGDSLGWGTVAVGLLVGVIVGLVAGLYPSMIALRQPVAGVVSGRGNSETAGGLALRRALTILQFGTAMALIGVTLGIVWQTHFATTVDPGFDPARFIAIDMDEDMNAASSRAFRDEVARLPGAASVTESMDALGRANPMIGAEEAVSTTAGGRVTVRTVDVGAAYFEALQVQPLAGRVFAADTDDVENASGIVVNDAAVRVLGFSSASEAVGKWVSVGLDRVERQIVGVVGDMRQQTLREAAQPMIYGVGKRTVVLIVRGSGDMAALKDAATRLWMQHFPDQLPRISLEQTYFTQRYAEDLRLARLLGVATLIAVLIAAFGVYVLAAYSVQRRSKEIVLRKLYGATSRDILLRLGREIGALIAFSAVIALPIAGFALERYLSGFVERAPMGVWPLVAALLGATVLALLATGRHLLNALATSPAQVLRG</sequence>
<dbReference type="PANTHER" id="PTHR30572:SF18">
    <property type="entry name" value="ABC-TYPE MACROLIDE FAMILY EXPORT SYSTEM PERMEASE COMPONENT 2"/>
    <property type="match status" value="1"/>
</dbReference>
<feature type="transmembrane region" description="Helical" evidence="6">
    <location>
        <begin position="21"/>
        <end position="43"/>
    </location>
</feature>
<feature type="domain" description="ABC3 transporter permease C-terminal" evidence="7">
    <location>
        <begin position="686"/>
        <end position="788"/>
    </location>
</feature>
<organism evidence="9">
    <name type="scientific">Xanthomonas arboricola pv. corylina</name>
    <dbReference type="NCBI Taxonomy" id="487821"/>
    <lineage>
        <taxon>Bacteria</taxon>
        <taxon>Pseudomonadati</taxon>
        <taxon>Pseudomonadota</taxon>
        <taxon>Gammaproteobacteria</taxon>
        <taxon>Lysobacterales</taxon>
        <taxon>Lysobacteraceae</taxon>
        <taxon>Xanthomonas</taxon>
    </lineage>
</organism>
<dbReference type="InterPro" id="IPR003838">
    <property type="entry name" value="ABC3_permease_C"/>
</dbReference>
<dbReference type="PANTHER" id="PTHR30572">
    <property type="entry name" value="MEMBRANE COMPONENT OF TRANSPORTER-RELATED"/>
    <property type="match status" value="1"/>
</dbReference>
<keyword evidence="4 6" id="KW-1133">Transmembrane helix</keyword>
<evidence type="ECO:0000313" key="10">
    <source>
        <dbReference type="Proteomes" id="UP000835243"/>
    </source>
</evidence>
<dbReference type="InterPro" id="IPR050250">
    <property type="entry name" value="Macrolide_Exporter_MacB"/>
</dbReference>
<evidence type="ECO:0000256" key="6">
    <source>
        <dbReference type="SAM" id="Phobius"/>
    </source>
</evidence>
<evidence type="ECO:0000256" key="3">
    <source>
        <dbReference type="ARBA" id="ARBA00022692"/>
    </source>
</evidence>
<feature type="domain" description="ABC3 transporter permease C-terminal" evidence="7">
    <location>
        <begin position="299"/>
        <end position="413"/>
    </location>
</feature>
<evidence type="ECO:0000313" key="9">
    <source>
        <dbReference type="EMBL" id="CAE6772476.1"/>
    </source>
</evidence>
<evidence type="ECO:0000256" key="1">
    <source>
        <dbReference type="ARBA" id="ARBA00004651"/>
    </source>
</evidence>
<evidence type="ECO:0000259" key="8">
    <source>
        <dbReference type="Pfam" id="PF12704"/>
    </source>
</evidence>
<dbReference type="Proteomes" id="UP000835243">
    <property type="component" value="Chromosome"/>
</dbReference>
<dbReference type="InterPro" id="IPR025857">
    <property type="entry name" value="MacB_PCD"/>
</dbReference>
<dbReference type="EMBL" id="HG992341">
    <property type="protein sequence ID" value="CAE6772452.1"/>
    <property type="molecule type" value="Genomic_DNA"/>
</dbReference>
<feature type="transmembrane region" description="Helical" evidence="6">
    <location>
        <begin position="382"/>
        <end position="404"/>
    </location>
</feature>
<evidence type="ECO:0000256" key="5">
    <source>
        <dbReference type="ARBA" id="ARBA00023136"/>
    </source>
</evidence>
<keyword evidence="2" id="KW-1003">Cell membrane</keyword>
<protein>
    <submittedName>
        <fullName evidence="9">Uncharacterized protein</fullName>
    </submittedName>
</protein>
<dbReference type="Pfam" id="PF02687">
    <property type="entry name" value="FtsX"/>
    <property type="match status" value="2"/>
</dbReference>
<accession>A0A2S7C281</accession>
<keyword evidence="5 6" id="KW-0472">Membrane</keyword>
<feature type="transmembrane region" description="Helical" evidence="6">
    <location>
        <begin position="683"/>
        <end position="707"/>
    </location>
</feature>
<dbReference type="EMBL" id="HG992341">
    <property type="protein sequence ID" value="CAE6772476.1"/>
    <property type="molecule type" value="Genomic_DNA"/>
</dbReference>
<feature type="transmembrane region" description="Helical" evidence="6">
    <location>
        <begin position="735"/>
        <end position="754"/>
    </location>
</feature>
<reference evidence="9 10" key="1">
    <citation type="submission" date="2021-02" db="EMBL/GenBank/DDBJ databases">
        <authorList>
            <person name="Pothier F. J."/>
        </authorList>
    </citation>
    <scope>NUCLEOTIDE SEQUENCE</scope>
    <source>
        <strain evidence="9 10">CFBP 1159</strain>
    </source>
</reference>
<proteinExistence type="predicted"/>
<name>A0A2S7C281_9XANT</name>
<feature type="transmembrane region" description="Helical" evidence="6">
    <location>
        <begin position="435"/>
        <end position="456"/>
    </location>
</feature>
<feature type="transmembrane region" description="Helical" evidence="6">
    <location>
        <begin position="293"/>
        <end position="315"/>
    </location>
</feature>
<keyword evidence="3 6" id="KW-0812">Transmembrane</keyword>
<dbReference type="Pfam" id="PF12704">
    <property type="entry name" value="MacB_PCD"/>
    <property type="match status" value="1"/>
</dbReference>
<feature type="transmembrane region" description="Helical" evidence="6">
    <location>
        <begin position="349"/>
        <end position="370"/>
    </location>
</feature>
<evidence type="ECO:0000256" key="4">
    <source>
        <dbReference type="ARBA" id="ARBA00022989"/>
    </source>
</evidence>
<feature type="transmembrane region" description="Helical" evidence="6">
    <location>
        <begin position="769"/>
        <end position="788"/>
    </location>
</feature>
<evidence type="ECO:0000259" key="7">
    <source>
        <dbReference type="Pfam" id="PF02687"/>
    </source>
</evidence>
<comment type="subcellular location">
    <subcellularLocation>
        <location evidence="1">Cell membrane</location>
        <topology evidence="1">Multi-pass membrane protein</topology>
    </subcellularLocation>
</comment>